<dbReference type="InterPro" id="IPR009100">
    <property type="entry name" value="AcylCoA_DH/oxidase_NM_dom_sf"/>
</dbReference>
<dbReference type="GO" id="GO:0005504">
    <property type="term" value="F:fatty acid binding"/>
    <property type="evidence" value="ECO:0007669"/>
    <property type="project" value="TreeGrafter"/>
</dbReference>
<dbReference type="Gene3D" id="2.40.110.10">
    <property type="entry name" value="Butyryl-CoA Dehydrogenase, subunit A, domain 2"/>
    <property type="match status" value="1"/>
</dbReference>
<dbReference type="InterPro" id="IPR012258">
    <property type="entry name" value="Acyl-CoA_oxidase"/>
</dbReference>
<dbReference type="GO" id="GO:0005777">
    <property type="term" value="C:peroxisome"/>
    <property type="evidence" value="ECO:0007669"/>
    <property type="project" value="InterPro"/>
</dbReference>
<dbReference type="SUPFAM" id="SSF56645">
    <property type="entry name" value="Acyl-CoA dehydrogenase NM domain-like"/>
    <property type="match status" value="1"/>
</dbReference>
<dbReference type="GO" id="GO:0003997">
    <property type="term" value="F:acyl-CoA oxidase activity"/>
    <property type="evidence" value="ECO:0007669"/>
    <property type="project" value="InterPro"/>
</dbReference>
<dbReference type="PANTHER" id="PTHR10909:SF382">
    <property type="entry name" value="ACYL-COENZYME A OXIDASE"/>
    <property type="match status" value="1"/>
</dbReference>
<dbReference type="EMBL" id="MU007082">
    <property type="protein sequence ID" value="KAF2423394.1"/>
    <property type="molecule type" value="Genomic_DNA"/>
</dbReference>
<dbReference type="SUPFAM" id="SSF47203">
    <property type="entry name" value="Acyl-CoA dehydrogenase C-terminal domain-like"/>
    <property type="match status" value="1"/>
</dbReference>
<dbReference type="GO" id="GO:0033540">
    <property type="term" value="P:fatty acid beta-oxidation using acyl-CoA oxidase"/>
    <property type="evidence" value="ECO:0007669"/>
    <property type="project" value="TreeGrafter"/>
</dbReference>
<proteinExistence type="predicted"/>
<protein>
    <submittedName>
        <fullName evidence="1">Acyl-CoA oxidase</fullName>
    </submittedName>
</protein>
<dbReference type="InterPro" id="IPR046373">
    <property type="entry name" value="Acyl-CoA_Oxase/DH_mid-dom_sf"/>
</dbReference>
<gene>
    <name evidence="1" type="ORF">EJ08DRAFT_664404</name>
</gene>
<dbReference type="InterPro" id="IPR036250">
    <property type="entry name" value="AcylCo_DH-like_C"/>
</dbReference>
<name>A0A9P4NJ55_9PEZI</name>
<evidence type="ECO:0000313" key="2">
    <source>
        <dbReference type="Proteomes" id="UP000800235"/>
    </source>
</evidence>
<organism evidence="1 2">
    <name type="scientific">Tothia fuscella</name>
    <dbReference type="NCBI Taxonomy" id="1048955"/>
    <lineage>
        <taxon>Eukaryota</taxon>
        <taxon>Fungi</taxon>
        <taxon>Dikarya</taxon>
        <taxon>Ascomycota</taxon>
        <taxon>Pezizomycotina</taxon>
        <taxon>Dothideomycetes</taxon>
        <taxon>Pleosporomycetidae</taxon>
        <taxon>Venturiales</taxon>
        <taxon>Cylindrosympodiaceae</taxon>
        <taxon>Tothia</taxon>
    </lineage>
</organism>
<dbReference type="AlphaFoldDB" id="A0A9P4NJ55"/>
<dbReference type="GO" id="GO:0055088">
    <property type="term" value="P:lipid homeostasis"/>
    <property type="evidence" value="ECO:0007669"/>
    <property type="project" value="TreeGrafter"/>
</dbReference>
<keyword evidence="2" id="KW-1185">Reference proteome</keyword>
<dbReference type="OrthoDB" id="538336at2759"/>
<comment type="caution">
    <text evidence="1">The sequence shown here is derived from an EMBL/GenBank/DDBJ whole genome shotgun (WGS) entry which is preliminary data.</text>
</comment>
<dbReference type="GO" id="GO:0071949">
    <property type="term" value="F:FAD binding"/>
    <property type="evidence" value="ECO:0007669"/>
    <property type="project" value="InterPro"/>
</dbReference>
<sequence length="635" mass="70654">MIETLSTPPTRPMSKVVAVAESNPTQTISLPSYEHLQPESKSLPPLEFLLKQRVWKLEAPHTELPRAEDVRIHYDRARSLCQAINMTVDDIVNMTTKFWDFHSNYIASRDGAAFTILTIHWNLCMGTLARFVSQRPDLKPLLADLQKFNVCGEFMLTEAGHGLDARNIETTATHQADGSYDLHTVNEGASKIMPPTTPQAGIARVAIVFARLIVDDEDRGVKPFLVHLNDKHCMRPGITSKPLPKRPGSHRVDHAVTYFDHVHLDSTALLGSSTKVDNQRHEFFDLISQVSVGTLSLSISNIMCLKLCSYIAGKYSLRREVSFGNGGLRIPIMMFRTQHRPILDALACASVFDAYKDWAIEKFVALKGDEKVQHGVACSFKACVIEATQGILGELMDRCGWQGLMEYNQISMNLLSQRGNSIAEGDVLVLSIRLAMEILLGKYTLPQPTNPDSLLAQHEAGLIREAKAKMASLSDDHREIAWNCHILPRCKLIVQSIGQRMAYEAAVASGTVDRRLINLYESSCIMKDLSWYVENNGMNRAEMLDTDEAAVSAVMDDVEDLIDAAGAGRWAHAPIISEKGWKTFVGELPKFEGPRNTPTTINTWKNALSPTRPPLFRDDSGIDCRISDDSSSYCC</sequence>
<accession>A0A9P4NJ55</accession>
<dbReference type="Proteomes" id="UP000800235">
    <property type="component" value="Unassembled WGS sequence"/>
</dbReference>
<evidence type="ECO:0000313" key="1">
    <source>
        <dbReference type="EMBL" id="KAF2423394.1"/>
    </source>
</evidence>
<dbReference type="Gene3D" id="1.20.140.10">
    <property type="entry name" value="Butyryl-CoA Dehydrogenase, subunit A, domain 3"/>
    <property type="match status" value="1"/>
</dbReference>
<reference evidence="1" key="1">
    <citation type="journal article" date="2020" name="Stud. Mycol.">
        <title>101 Dothideomycetes genomes: a test case for predicting lifestyles and emergence of pathogens.</title>
        <authorList>
            <person name="Haridas S."/>
            <person name="Albert R."/>
            <person name="Binder M."/>
            <person name="Bloem J."/>
            <person name="Labutti K."/>
            <person name="Salamov A."/>
            <person name="Andreopoulos B."/>
            <person name="Baker S."/>
            <person name="Barry K."/>
            <person name="Bills G."/>
            <person name="Bluhm B."/>
            <person name="Cannon C."/>
            <person name="Castanera R."/>
            <person name="Culley D."/>
            <person name="Daum C."/>
            <person name="Ezra D."/>
            <person name="Gonzalez J."/>
            <person name="Henrissat B."/>
            <person name="Kuo A."/>
            <person name="Liang C."/>
            <person name="Lipzen A."/>
            <person name="Lutzoni F."/>
            <person name="Magnuson J."/>
            <person name="Mondo S."/>
            <person name="Nolan M."/>
            <person name="Ohm R."/>
            <person name="Pangilinan J."/>
            <person name="Park H.-J."/>
            <person name="Ramirez L."/>
            <person name="Alfaro M."/>
            <person name="Sun H."/>
            <person name="Tritt A."/>
            <person name="Yoshinaga Y."/>
            <person name="Zwiers L.-H."/>
            <person name="Turgeon B."/>
            <person name="Goodwin S."/>
            <person name="Spatafora J."/>
            <person name="Crous P."/>
            <person name="Grigoriev I."/>
        </authorList>
    </citation>
    <scope>NUCLEOTIDE SEQUENCE</scope>
    <source>
        <strain evidence="1">CBS 130266</strain>
    </source>
</reference>
<dbReference type="PANTHER" id="PTHR10909">
    <property type="entry name" value="ELECTRON TRANSPORT OXIDOREDUCTASE"/>
    <property type="match status" value="1"/>
</dbReference>